<name>A0ACC2VKW8_9TREE</name>
<proteinExistence type="predicted"/>
<keyword evidence="2" id="KW-1185">Reference proteome</keyword>
<dbReference type="EMBL" id="JASBWT010000012">
    <property type="protein sequence ID" value="KAJ9099756.1"/>
    <property type="molecule type" value="Genomic_DNA"/>
</dbReference>
<evidence type="ECO:0000313" key="1">
    <source>
        <dbReference type="EMBL" id="KAJ9099756.1"/>
    </source>
</evidence>
<gene>
    <name evidence="1" type="ORF">QFC21_003754</name>
</gene>
<dbReference type="Proteomes" id="UP001227268">
    <property type="component" value="Unassembled WGS sequence"/>
</dbReference>
<organism evidence="1 2">
    <name type="scientific">Naganishia friedmannii</name>
    <dbReference type="NCBI Taxonomy" id="89922"/>
    <lineage>
        <taxon>Eukaryota</taxon>
        <taxon>Fungi</taxon>
        <taxon>Dikarya</taxon>
        <taxon>Basidiomycota</taxon>
        <taxon>Agaricomycotina</taxon>
        <taxon>Tremellomycetes</taxon>
        <taxon>Filobasidiales</taxon>
        <taxon>Filobasidiaceae</taxon>
        <taxon>Naganishia</taxon>
    </lineage>
</organism>
<sequence length="204" mass="22395">MSNNPGVVQPLPEGAGQSLEASLRSLVDGSQAPGGRPDHQAHVRVGMHLLFCSGEELISYNRVEDLLTEQSIKQGQLYDKEGPEVLPHIKSFIATYKLPLADLLVEDLTQYPASARPIDNPQDPTVIVSPADCRITVFENVEQAKKFWIKGRKFSIPELLGHDDRFAALQGDRGCMLAISRLAPQCIKDIEAVNPQAVNESKSQ</sequence>
<protein>
    <submittedName>
        <fullName evidence="1">Uncharacterized protein</fullName>
    </submittedName>
</protein>
<evidence type="ECO:0000313" key="2">
    <source>
        <dbReference type="Proteomes" id="UP001227268"/>
    </source>
</evidence>
<accession>A0ACC2VKW8</accession>
<comment type="caution">
    <text evidence="1">The sequence shown here is derived from an EMBL/GenBank/DDBJ whole genome shotgun (WGS) entry which is preliminary data.</text>
</comment>
<reference evidence="1" key="1">
    <citation type="submission" date="2023-04" db="EMBL/GenBank/DDBJ databases">
        <title>Draft Genome sequencing of Naganishia species isolated from polar environments using Oxford Nanopore Technology.</title>
        <authorList>
            <person name="Leo P."/>
            <person name="Venkateswaran K."/>
        </authorList>
    </citation>
    <scope>NUCLEOTIDE SEQUENCE</scope>
    <source>
        <strain evidence="1">MNA-CCFEE 5423</strain>
    </source>
</reference>